<name>X0T0Q5_9ZZZZ</name>
<sequence>LVRYWPERGAFGWLEDLGPLTQTRDTSIPMNTFLDHVGGLVFGPDGMLYCVVSRWEETALYRRPKGKRPAKGMLTRINPHNLESREVAQLSCNGVDIAYVTRGARDRHGDLFFGAIGIQPSGFMKVATGSPASKDGHLPLRMWG</sequence>
<reference evidence="1" key="1">
    <citation type="journal article" date="2014" name="Front. Microbiol.">
        <title>High frequency of phylogenetically diverse reductive dehalogenase-homologous genes in deep subseafloor sedimentary metagenomes.</title>
        <authorList>
            <person name="Kawai M."/>
            <person name="Futagami T."/>
            <person name="Toyoda A."/>
            <person name="Takaki Y."/>
            <person name="Nishi S."/>
            <person name="Hori S."/>
            <person name="Arai W."/>
            <person name="Tsubouchi T."/>
            <person name="Morono Y."/>
            <person name="Uchiyama I."/>
            <person name="Ito T."/>
            <person name="Fujiyama A."/>
            <person name="Inagaki F."/>
            <person name="Takami H."/>
        </authorList>
    </citation>
    <scope>NUCLEOTIDE SEQUENCE</scope>
    <source>
        <strain evidence="1">Expedition CK06-06</strain>
    </source>
</reference>
<organism evidence="1">
    <name type="scientific">marine sediment metagenome</name>
    <dbReference type="NCBI Taxonomy" id="412755"/>
    <lineage>
        <taxon>unclassified sequences</taxon>
        <taxon>metagenomes</taxon>
        <taxon>ecological metagenomes</taxon>
    </lineage>
</organism>
<accession>X0T0Q5</accession>
<dbReference type="EMBL" id="BARS01015083">
    <property type="protein sequence ID" value="GAF87013.1"/>
    <property type="molecule type" value="Genomic_DNA"/>
</dbReference>
<evidence type="ECO:0000313" key="1">
    <source>
        <dbReference type="EMBL" id="GAF87013.1"/>
    </source>
</evidence>
<dbReference type="AlphaFoldDB" id="X0T0Q5"/>
<gene>
    <name evidence="1" type="ORF">S01H1_25034</name>
</gene>
<feature type="non-terminal residue" evidence="1">
    <location>
        <position position="1"/>
    </location>
</feature>
<proteinExistence type="predicted"/>
<comment type="caution">
    <text evidence="1">The sequence shown here is derived from an EMBL/GenBank/DDBJ whole genome shotgun (WGS) entry which is preliminary data.</text>
</comment>
<protein>
    <recommendedName>
        <fullName evidence="2">Glucose/Sorbosone dehydrogenase domain-containing protein</fullName>
    </recommendedName>
</protein>
<evidence type="ECO:0008006" key="2">
    <source>
        <dbReference type="Google" id="ProtNLM"/>
    </source>
</evidence>